<reference evidence="7 8" key="2">
    <citation type="submission" date="2019-09" db="EMBL/GenBank/DDBJ databases">
        <authorList>
            <person name="Jin C."/>
        </authorList>
    </citation>
    <scope>NUCLEOTIDE SEQUENCE [LARGE SCALE GENOMIC DNA]</scope>
    <source>
        <strain evidence="7 8">AN110305</strain>
    </source>
</reference>
<evidence type="ECO:0000256" key="2">
    <source>
        <dbReference type="ARBA" id="ARBA00008814"/>
    </source>
</evidence>
<dbReference type="SUPFAM" id="SSF53807">
    <property type="entry name" value="Helical backbone' metal receptor"/>
    <property type="match status" value="1"/>
</dbReference>
<dbReference type="InterPro" id="IPR006311">
    <property type="entry name" value="TAT_signal"/>
</dbReference>
<dbReference type="GO" id="GO:0030288">
    <property type="term" value="C:outer membrane-bounded periplasmic space"/>
    <property type="evidence" value="ECO:0007669"/>
    <property type="project" value="TreeGrafter"/>
</dbReference>
<dbReference type="RefSeq" id="WP_149849904.1">
    <property type="nucleotide sequence ID" value="NZ_VUOB01000022.1"/>
</dbReference>
<name>A0A5B2XHF7_9PSEU</name>
<dbReference type="Pfam" id="PF01497">
    <property type="entry name" value="Peripla_BP_2"/>
    <property type="match status" value="1"/>
</dbReference>
<dbReference type="Proteomes" id="UP000323454">
    <property type="component" value="Unassembled WGS sequence"/>
</dbReference>
<sequence>MRSTPHPRRRAARRALAVAAVAAATLGLAACGQSGSGSAPAPTSAGGAATGAFPRTIEHAKGSTTIDKAPQRVAALDTSLVDDTIALETPVVAFTRYPGFGDSLPDYLGEDGKKYGKDAKPVGELANPKVEEIAGIAPDLIVSSSVRHEAIYDQLQKAGPTVFTKTVGVTWKENIRLLGKALGKEDLAEKKITAYEARAKKIGDAIRAKAGKNPTVSLARFVGGEPNVRLYTAKSFPGIVLDDTGLARPTGQPTSDKISVNLSQEQITSLDADRVFLATWADGKGASQQVRDQFQANPLWGQLKGQRQDVNDATWISSGSLQGAGAMLDDLAKSFGVDAGH</sequence>
<evidence type="ECO:0000259" key="6">
    <source>
        <dbReference type="PROSITE" id="PS50983"/>
    </source>
</evidence>
<comment type="similarity">
    <text evidence="2">Belongs to the bacterial solute-binding protein 8 family.</text>
</comment>
<dbReference type="PROSITE" id="PS51318">
    <property type="entry name" value="TAT"/>
    <property type="match status" value="1"/>
</dbReference>
<keyword evidence="8" id="KW-1185">Reference proteome</keyword>
<comment type="subcellular location">
    <subcellularLocation>
        <location evidence="1">Cell envelope</location>
    </subcellularLocation>
</comment>
<comment type="caution">
    <text evidence="7">The sequence shown here is derived from an EMBL/GenBank/DDBJ whole genome shotgun (WGS) entry which is preliminary data.</text>
</comment>
<accession>A0A5B2XHF7</accession>
<dbReference type="InterPro" id="IPR051313">
    <property type="entry name" value="Bact_iron-sidero_bind"/>
</dbReference>
<protein>
    <submittedName>
        <fullName evidence="7">Iron-siderophore ABC transporter substrate-binding protein</fullName>
    </submittedName>
</protein>
<dbReference type="PANTHER" id="PTHR30532:SF21">
    <property type="entry name" value="SIDEROPHORE-BINDING LIPOPROTEIN YFIY-RELATED"/>
    <property type="match status" value="1"/>
</dbReference>
<dbReference type="GO" id="GO:1901678">
    <property type="term" value="P:iron coordination entity transport"/>
    <property type="evidence" value="ECO:0007669"/>
    <property type="project" value="UniProtKB-ARBA"/>
</dbReference>
<keyword evidence="4 5" id="KW-0732">Signal</keyword>
<evidence type="ECO:0000256" key="1">
    <source>
        <dbReference type="ARBA" id="ARBA00004196"/>
    </source>
</evidence>
<organism evidence="7 8">
    <name type="scientific">Solihabitans fulvus</name>
    <dbReference type="NCBI Taxonomy" id="1892852"/>
    <lineage>
        <taxon>Bacteria</taxon>
        <taxon>Bacillati</taxon>
        <taxon>Actinomycetota</taxon>
        <taxon>Actinomycetes</taxon>
        <taxon>Pseudonocardiales</taxon>
        <taxon>Pseudonocardiaceae</taxon>
        <taxon>Solihabitans</taxon>
    </lineage>
</organism>
<dbReference type="AlphaFoldDB" id="A0A5B2XHF7"/>
<feature type="chain" id="PRO_5039145694" evidence="5">
    <location>
        <begin position="30"/>
        <end position="341"/>
    </location>
</feature>
<dbReference type="OrthoDB" id="9793175at2"/>
<reference evidence="7 8" key="1">
    <citation type="submission" date="2019-09" db="EMBL/GenBank/DDBJ databases">
        <title>Goodfellowia gen. nov., a new genus of the Pseudonocardineae related to Actinoalloteichus, containing Goodfellowia coeruleoviolacea gen. nov., comb. nov. gen. nov., comb. nov.</title>
        <authorList>
            <person name="Labeda D."/>
        </authorList>
    </citation>
    <scope>NUCLEOTIDE SEQUENCE [LARGE SCALE GENOMIC DNA]</scope>
    <source>
        <strain evidence="7 8">AN110305</strain>
    </source>
</reference>
<dbReference type="Gene3D" id="3.40.50.1980">
    <property type="entry name" value="Nitrogenase molybdenum iron protein domain"/>
    <property type="match status" value="2"/>
</dbReference>
<keyword evidence="3" id="KW-0813">Transport</keyword>
<dbReference type="PANTHER" id="PTHR30532">
    <property type="entry name" value="IRON III DICITRATE-BINDING PERIPLASMIC PROTEIN"/>
    <property type="match status" value="1"/>
</dbReference>
<evidence type="ECO:0000313" key="7">
    <source>
        <dbReference type="EMBL" id="KAA2262321.1"/>
    </source>
</evidence>
<feature type="signal peptide" evidence="5">
    <location>
        <begin position="1"/>
        <end position="29"/>
    </location>
</feature>
<feature type="domain" description="Fe/B12 periplasmic-binding" evidence="6">
    <location>
        <begin position="72"/>
        <end position="339"/>
    </location>
</feature>
<dbReference type="EMBL" id="VUOB01000022">
    <property type="protein sequence ID" value="KAA2262321.1"/>
    <property type="molecule type" value="Genomic_DNA"/>
</dbReference>
<dbReference type="InterPro" id="IPR002491">
    <property type="entry name" value="ABC_transptr_periplasmic_BD"/>
</dbReference>
<proteinExistence type="inferred from homology"/>
<gene>
    <name evidence="7" type="ORF">F0L68_13695</name>
</gene>
<dbReference type="PROSITE" id="PS50983">
    <property type="entry name" value="FE_B12_PBP"/>
    <property type="match status" value="1"/>
</dbReference>
<evidence type="ECO:0000313" key="8">
    <source>
        <dbReference type="Proteomes" id="UP000323454"/>
    </source>
</evidence>
<evidence type="ECO:0000256" key="4">
    <source>
        <dbReference type="ARBA" id="ARBA00022729"/>
    </source>
</evidence>
<dbReference type="PROSITE" id="PS51257">
    <property type="entry name" value="PROKAR_LIPOPROTEIN"/>
    <property type="match status" value="1"/>
</dbReference>
<evidence type="ECO:0000256" key="5">
    <source>
        <dbReference type="SAM" id="SignalP"/>
    </source>
</evidence>
<evidence type="ECO:0000256" key="3">
    <source>
        <dbReference type="ARBA" id="ARBA00022448"/>
    </source>
</evidence>
<dbReference type="CDD" id="cd01146">
    <property type="entry name" value="FhuD"/>
    <property type="match status" value="1"/>
</dbReference>